<reference evidence="10 11" key="1">
    <citation type="journal article" date="2019" name="Nat. Ecol. Evol.">
        <title>Megaphylogeny resolves global patterns of mushroom evolution.</title>
        <authorList>
            <person name="Varga T."/>
            <person name="Krizsan K."/>
            <person name="Foldi C."/>
            <person name="Dima B."/>
            <person name="Sanchez-Garcia M."/>
            <person name="Sanchez-Ramirez S."/>
            <person name="Szollosi G.J."/>
            <person name="Szarkandi J.G."/>
            <person name="Papp V."/>
            <person name="Albert L."/>
            <person name="Andreopoulos W."/>
            <person name="Angelini C."/>
            <person name="Antonin V."/>
            <person name="Barry K.W."/>
            <person name="Bougher N.L."/>
            <person name="Buchanan P."/>
            <person name="Buyck B."/>
            <person name="Bense V."/>
            <person name="Catcheside P."/>
            <person name="Chovatia M."/>
            <person name="Cooper J."/>
            <person name="Damon W."/>
            <person name="Desjardin D."/>
            <person name="Finy P."/>
            <person name="Geml J."/>
            <person name="Haridas S."/>
            <person name="Hughes K."/>
            <person name="Justo A."/>
            <person name="Karasinski D."/>
            <person name="Kautmanova I."/>
            <person name="Kiss B."/>
            <person name="Kocsube S."/>
            <person name="Kotiranta H."/>
            <person name="LaButti K.M."/>
            <person name="Lechner B.E."/>
            <person name="Liimatainen K."/>
            <person name="Lipzen A."/>
            <person name="Lukacs Z."/>
            <person name="Mihaltcheva S."/>
            <person name="Morgado L.N."/>
            <person name="Niskanen T."/>
            <person name="Noordeloos M.E."/>
            <person name="Ohm R.A."/>
            <person name="Ortiz-Santana B."/>
            <person name="Ovrebo C."/>
            <person name="Racz N."/>
            <person name="Riley R."/>
            <person name="Savchenko A."/>
            <person name="Shiryaev A."/>
            <person name="Soop K."/>
            <person name="Spirin V."/>
            <person name="Szebenyi C."/>
            <person name="Tomsovsky M."/>
            <person name="Tulloss R.E."/>
            <person name="Uehling J."/>
            <person name="Grigoriev I.V."/>
            <person name="Vagvolgyi C."/>
            <person name="Papp T."/>
            <person name="Martin F.M."/>
            <person name="Miettinen O."/>
            <person name="Hibbett D.S."/>
            <person name="Nagy L.G."/>
        </authorList>
    </citation>
    <scope>NUCLEOTIDE SEQUENCE [LARGE SCALE GENOMIC DNA]</scope>
    <source>
        <strain evidence="10 11">OMC1185</strain>
    </source>
</reference>
<evidence type="ECO:0000256" key="7">
    <source>
        <dbReference type="PIRSR" id="PIRSR000137-1"/>
    </source>
</evidence>
<dbReference type="Pfam" id="PF00732">
    <property type="entry name" value="GMC_oxred_N"/>
    <property type="match status" value="1"/>
</dbReference>
<feature type="active site" description="Proton donor" evidence="7">
    <location>
        <position position="571"/>
    </location>
</feature>
<feature type="chain" id="PRO_5022681538" evidence="8">
    <location>
        <begin position="19"/>
        <end position="638"/>
    </location>
</feature>
<feature type="active site" description="Proton acceptor" evidence="7">
    <location>
        <position position="614"/>
    </location>
</feature>
<dbReference type="Gene3D" id="3.30.560.10">
    <property type="entry name" value="Glucose Oxidase, domain 3"/>
    <property type="match status" value="1"/>
</dbReference>
<accession>A0A5C3N9D5</accession>
<dbReference type="PANTHER" id="PTHR11552:SF201">
    <property type="entry name" value="GLUCOSE-METHANOL-CHOLINE OXIDOREDUCTASE N-TERMINAL DOMAIN-CONTAINING PROTEIN"/>
    <property type="match status" value="1"/>
</dbReference>
<keyword evidence="6" id="KW-0560">Oxidoreductase</keyword>
<dbReference type="OrthoDB" id="269227at2759"/>
<dbReference type="PROSITE" id="PS00624">
    <property type="entry name" value="GMC_OXRED_2"/>
    <property type="match status" value="1"/>
</dbReference>
<dbReference type="Proteomes" id="UP000305948">
    <property type="component" value="Unassembled WGS sequence"/>
</dbReference>
<keyword evidence="4 8" id="KW-0732">Signal</keyword>
<dbReference type="GO" id="GO:0050660">
    <property type="term" value="F:flavin adenine dinucleotide binding"/>
    <property type="evidence" value="ECO:0007669"/>
    <property type="project" value="InterPro"/>
</dbReference>
<dbReference type="EMBL" id="ML213513">
    <property type="protein sequence ID" value="TFK50441.1"/>
    <property type="molecule type" value="Genomic_DNA"/>
</dbReference>
<comment type="similarity">
    <text evidence="2">Belongs to the GMC oxidoreductase family.</text>
</comment>
<dbReference type="AlphaFoldDB" id="A0A5C3N9D5"/>
<name>A0A5C3N9D5_9AGAM</name>
<evidence type="ECO:0000256" key="4">
    <source>
        <dbReference type="ARBA" id="ARBA00022729"/>
    </source>
</evidence>
<comment type="cofactor">
    <cofactor evidence="1">
        <name>FAD</name>
        <dbReference type="ChEBI" id="CHEBI:57692"/>
    </cofactor>
</comment>
<dbReference type="PIRSF" id="PIRSF000137">
    <property type="entry name" value="Alcohol_oxidase"/>
    <property type="match status" value="1"/>
</dbReference>
<dbReference type="InterPro" id="IPR036188">
    <property type="entry name" value="FAD/NAD-bd_sf"/>
</dbReference>
<dbReference type="InterPro" id="IPR000172">
    <property type="entry name" value="GMC_OxRdtase_N"/>
</dbReference>
<keyword evidence="5" id="KW-0274">FAD</keyword>
<dbReference type="Gene3D" id="3.50.50.60">
    <property type="entry name" value="FAD/NAD(P)-binding domain"/>
    <property type="match status" value="1"/>
</dbReference>
<dbReference type="GO" id="GO:0016614">
    <property type="term" value="F:oxidoreductase activity, acting on CH-OH group of donors"/>
    <property type="evidence" value="ECO:0007669"/>
    <property type="project" value="InterPro"/>
</dbReference>
<evidence type="ECO:0000256" key="3">
    <source>
        <dbReference type="ARBA" id="ARBA00022630"/>
    </source>
</evidence>
<dbReference type="InterPro" id="IPR012132">
    <property type="entry name" value="GMC_OxRdtase"/>
</dbReference>
<dbReference type="STRING" id="5364.A0A5C3N9D5"/>
<organism evidence="10 11">
    <name type="scientific">Heliocybe sulcata</name>
    <dbReference type="NCBI Taxonomy" id="5364"/>
    <lineage>
        <taxon>Eukaryota</taxon>
        <taxon>Fungi</taxon>
        <taxon>Dikarya</taxon>
        <taxon>Basidiomycota</taxon>
        <taxon>Agaricomycotina</taxon>
        <taxon>Agaricomycetes</taxon>
        <taxon>Gloeophyllales</taxon>
        <taxon>Gloeophyllaceae</taxon>
        <taxon>Heliocybe</taxon>
    </lineage>
</organism>
<evidence type="ECO:0000256" key="5">
    <source>
        <dbReference type="ARBA" id="ARBA00022827"/>
    </source>
</evidence>
<dbReference type="InterPro" id="IPR007867">
    <property type="entry name" value="GMC_OxRtase_C"/>
</dbReference>
<dbReference type="Pfam" id="PF05199">
    <property type="entry name" value="GMC_oxred_C"/>
    <property type="match status" value="1"/>
</dbReference>
<evidence type="ECO:0000256" key="6">
    <source>
        <dbReference type="ARBA" id="ARBA00023002"/>
    </source>
</evidence>
<keyword evidence="3" id="KW-0285">Flavoprotein</keyword>
<dbReference type="SUPFAM" id="SSF51905">
    <property type="entry name" value="FAD/NAD(P)-binding domain"/>
    <property type="match status" value="1"/>
</dbReference>
<evidence type="ECO:0000256" key="8">
    <source>
        <dbReference type="SAM" id="SignalP"/>
    </source>
</evidence>
<evidence type="ECO:0000256" key="2">
    <source>
        <dbReference type="ARBA" id="ARBA00010790"/>
    </source>
</evidence>
<gene>
    <name evidence="10" type="ORF">OE88DRAFT_1735989</name>
</gene>
<feature type="signal peptide" evidence="8">
    <location>
        <begin position="1"/>
        <end position="18"/>
    </location>
</feature>
<evidence type="ECO:0000313" key="11">
    <source>
        <dbReference type="Proteomes" id="UP000305948"/>
    </source>
</evidence>
<sequence length="638" mass="68177">MQCAVLISVVLGLGLATAAGSCYRALQANAALFSAIPFDYIIVGAGPAGLTLASRLTENPNVTVGVIEAGVYHQYDPLIDIPENFGQALGNPMFDWGFLTTPQSGTYDSEILLSRRMIGGSTGINFMAWTRASSIEYDTLEQLGNGPAWNWTGLLPYFKKTETYNPPYGSAVFPNSAPQTSEDMLLFHGESGPIDTSLTTVSQISYNTYYSNITYPFVETVNNLGVVTNPDPNDGNSTGVFNLPYTVNRALGVRSYAANSYFSLSACRTNLHILTSAQATKVLFDNGTDAVGNLVATGVQFAFGRDTLTANASKEVILSAGSLQSPQLLELSGIGNSTILSNLGIPVVLDLPEVGENLQDQGVVPRDFLLNPGTLAFDELRNNFTFALQQLAEYENMHDGIYAATIPAAVLVPISYIVSNETLQEMKANVTMQADQDGVTPLYKAQLDIQMQWLSNENIPFLELLMFPGGGMTSTPPNQGSSYMTIYTVFLHPFSRGSTHITSANPLTPPTINPNYLTHAIDSAVMAGGGRLGDMIAGTPPLSQFVSGPSTPPAGSDFLNYTKTYLQSIFHPIGTAALASRDLGGVVDPSLKVYGTTNLRVVDASVIPMELGTHIQATVYAIAEKAADMIKEAALQAD</sequence>
<evidence type="ECO:0000256" key="1">
    <source>
        <dbReference type="ARBA" id="ARBA00001974"/>
    </source>
</evidence>
<evidence type="ECO:0000259" key="9">
    <source>
        <dbReference type="PROSITE" id="PS00624"/>
    </source>
</evidence>
<feature type="domain" description="Glucose-methanol-choline oxidoreductase N-terminal" evidence="9">
    <location>
        <begin position="321"/>
        <end position="335"/>
    </location>
</feature>
<proteinExistence type="inferred from homology"/>
<protein>
    <submittedName>
        <fullName evidence="10">GMC oxidoreductase</fullName>
    </submittedName>
</protein>
<evidence type="ECO:0000313" key="10">
    <source>
        <dbReference type="EMBL" id="TFK50441.1"/>
    </source>
</evidence>
<keyword evidence="11" id="KW-1185">Reference proteome</keyword>
<dbReference type="PANTHER" id="PTHR11552">
    <property type="entry name" value="GLUCOSE-METHANOL-CHOLINE GMC OXIDOREDUCTASE"/>
    <property type="match status" value="1"/>
</dbReference>
<dbReference type="SUPFAM" id="SSF54373">
    <property type="entry name" value="FAD-linked reductases, C-terminal domain"/>
    <property type="match status" value="1"/>
</dbReference>